<comment type="caution">
    <text evidence="1">The sequence shown here is derived from an EMBL/GenBank/DDBJ whole genome shotgun (WGS) entry which is preliminary data.</text>
</comment>
<sequence length="81" mass="8822">MPGTHLCLVQAYSGCACLTVNHEWSVSENGSEFGRSMRLRKTKIPVAMAACLEGLFMFSQLVDIGLDDTVGEVEAVVCQRN</sequence>
<evidence type="ECO:0000313" key="1">
    <source>
        <dbReference type="EMBL" id="KAF5206657.1"/>
    </source>
</evidence>
<evidence type="ECO:0000313" key="2">
    <source>
        <dbReference type="Proteomes" id="UP000554482"/>
    </source>
</evidence>
<organism evidence="1 2">
    <name type="scientific">Thalictrum thalictroides</name>
    <name type="common">Rue-anemone</name>
    <name type="synonym">Anemone thalictroides</name>
    <dbReference type="NCBI Taxonomy" id="46969"/>
    <lineage>
        <taxon>Eukaryota</taxon>
        <taxon>Viridiplantae</taxon>
        <taxon>Streptophyta</taxon>
        <taxon>Embryophyta</taxon>
        <taxon>Tracheophyta</taxon>
        <taxon>Spermatophyta</taxon>
        <taxon>Magnoliopsida</taxon>
        <taxon>Ranunculales</taxon>
        <taxon>Ranunculaceae</taxon>
        <taxon>Thalictroideae</taxon>
        <taxon>Thalictrum</taxon>
    </lineage>
</organism>
<gene>
    <name evidence="1" type="ORF">FRX31_003757</name>
</gene>
<name>A0A7J6XCE9_THATH</name>
<accession>A0A7J6XCE9</accession>
<dbReference type="Proteomes" id="UP000554482">
    <property type="component" value="Unassembled WGS sequence"/>
</dbReference>
<proteinExistence type="predicted"/>
<dbReference type="AlphaFoldDB" id="A0A7J6XCE9"/>
<protein>
    <submittedName>
        <fullName evidence="1">Uncharacterized protein</fullName>
    </submittedName>
</protein>
<reference evidence="1 2" key="1">
    <citation type="submission" date="2020-06" db="EMBL/GenBank/DDBJ databases">
        <title>Transcriptomic and genomic resources for Thalictrum thalictroides and T. hernandezii: Facilitating candidate gene discovery in an emerging model plant lineage.</title>
        <authorList>
            <person name="Arias T."/>
            <person name="Riano-Pachon D.M."/>
            <person name="Di Stilio V.S."/>
        </authorList>
    </citation>
    <scope>NUCLEOTIDE SEQUENCE [LARGE SCALE GENOMIC DNA]</scope>
    <source>
        <strain evidence="2">cv. WT478/WT964</strain>
        <tissue evidence="1">Leaves</tissue>
    </source>
</reference>
<keyword evidence="2" id="KW-1185">Reference proteome</keyword>
<dbReference type="EMBL" id="JABWDY010002432">
    <property type="protein sequence ID" value="KAF5206657.1"/>
    <property type="molecule type" value="Genomic_DNA"/>
</dbReference>